<proteinExistence type="predicted"/>
<dbReference type="Gene3D" id="3.40.710.10">
    <property type="entry name" value="DD-peptidase/beta-lactamase superfamily"/>
    <property type="match status" value="1"/>
</dbReference>
<feature type="domain" description="Peptidase S11 D-alanyl-D-alanine carboxypeptidase A N-terminal" evidence="1">
    <location>
        <begin position="9"/>
        <end position="234"/>
    </location>
</feature>
<reference evidence="2" key="1">
    <citation type="journal article" date="2014" name="Int. J. Syst. Evol. Microbiol.">
        <title>Complete genome sequence of Corynebacterium casei LMG S-19264T (=DSM 44701T), isolated from a smear-ripened cheese.</title>
        <authorList>
            <consortium name="US DOE Joint Genome Institute (JGI-PGF)"/>
            <person name="Walter F."/>
            <person name="Albersmeier A."/>
            <person name="Kalinowski J."/>
            <person name="Ruckert C."/>
        </authorList>
    </citation>
    <scope>NUCLEOTIDE SEQUENCE</scope>
    <source>
        <strain evidence="2">KCTC 12988</strain>
    </source>
</reference>
<accession>A0A918WMF1</accession>
<sequence length="300" mass="31728">MGGGPDSGGEAYIAVEAHSGKILANRNSRATRSVASLSQVATAVVAFDWSTATGISLAQQAIVPPDVATLTGPNPMGLQPGDQIALRDALYSMLMGSDTASAQTVAVFIGNELQQRRGSRYGSVSGTFVNEMNELARALGMSRTRFANAHGSDGGTSTAEDMARLAIYAMRHPGMAFYTKQKSRQIGFQRAGQAVSFRVSNTNQLVGTQRIDGLKAGQTPLSGPCIMISAERDSIVEKLPDGQARITPQRMIVVVLNSAEREGRALGLLNAGWAGYDQWRTMGGAAISQPEEILSVPNLQ</sequence>
<dbReference type="InterPro" id="IPR001967">
    <property type="entry name" value="Peptidase_S11_N"/>
</dbReference>
<protein>
    <recommendedName>
        <fullName evidence="1">Peptidase S11 D-alanyl-D-alanine carboxypeptidase A N-terminal domain-containing protein</fullName>
    </recommendedName>
</protein>
<name>A0A918WMF1_9BACT</name>
<dbReference type="GO" id="GO:0006508">
    <property type="term" value="P:proteolysis"/>
    <property type="evidence" value="ECO:0007669"/>
    <property type="project" value="InterPro"/>
</dbReference>
<organism evidence="2 3">
    <name type="scientific">Roseibacillus persicicus</name>
    <dbReference type="NCBI Taxonomy" id="454148"/>
    <lineage>
        <taxon>Bacteria</taxon>
        <taxon>Pseudomonadati</taxon>
        <taxon>Verrucomicrobiota</taxon>
        <taxon>Verrucomicrobiia</taxon>
        <taxon>Verrucomicrobiales</taxon>
        <taxon>Verrucomicrobiaceae</taxon>
        <taxon>Roseibacillus</taxon>
    </lineage>
</organism>
<dbReference type="Proteomes" id="UP000644507">
    <property type="component" value="Unassembled WGS sequence"/>
</dbReference>
<evidence type="ECO:0000313" key="2">
    <source>
        <dbReference type="EMBL" id="GHC56842.1"/>
    </source>
</evidence>
<keyword evidence="3" id="KW-1185">Reference proteome</keyword>
<gene>
    <name evidence="2" type="ORF">GCM10007100_24560</name>
</gene>
<dbReference type="SUPFAM" id="SSF56601">
    <property type="entry name" value="beta-lactamase/transpeptidase-like"/>
    <property type="match status" value="1"/>
</dbReference>
<comment type="caution">
    <text evidence="2">The sequence shown here is derived from an EMBL/GenBank/DDBJ whole genome shotgun (WGS) entry which is preliminary data.</text>
</comment>
<dbReference type="Pfam" id="PF00768">
    <property type="entry name" value="Peptidase_S11"/>
    <property type="match status" value="1"/>
</dbReference>
<dbReference type="InterPro" id="IPR012338">
    <property type="entry name" value="Beta-lactam/transpept-like"/>
</dbReference>
<evidence type="ECO:0000313" key="3">
    <source>
        <dbReference type="Proteomes" id="UP000644507"/>
    </source>
</evidence>
<evidence type="ECO:0000259" key="1">
    <source>
        <dbReference type="Pfam" id="PF00768"/>
    </source>
</evidence>
<dbReference type="PANTHER" id="PTHR21581">
    <property type="entry name" value="D-ALANYL-D-ALANINE CARBOXYPEPTIDASE"/>
    <property type="match status" value="1"/>
</dbReference>
<dbReference type="PANTHER" id="PTHR21581:SF26">
    <property type="entry name" value="D-ALANYL-D-ALANINE ENDOPEPTIDASE"/>
    <property type="match status" value="1"/>
</dbReference>
<dbReference type="EMBL" id="BMXI01000010">
    <property type="protein sequence ID" value="GHC56842.1"/>
    <property type="molecule type" value="Genomic_DNA"/>
</dbReference>
<dbReference type="AlphaFoldDB" id="A0A918WMF1"/>
<reference evidence="2" key="2">
    <citation type="submission" date="2020-09" db="EMBL/GenBank/DDBJ databases">
        <authorList>
            <person name="Sun Q."/>
            <person name="Kim S."/>
        </authorList>
    </citation>
    <scope>NUCLEOTIDE SEQUENCE</scope>
    <source>
        <strain evidence="2">KCTC 12988</strain>
    </source>
</reference>
<dbReference type="GO" id="GO:0009002">
    <property type="term" value="F:serine-type D-Ala-D-Ala carboxypeptidase activity"/>
    <property type="evidence" value="ECO:0007669"/>
    <property type="project" value="InterPro"/>
</dbReference>